<sequence length="368" mass="40657">MSPAPSPRGFAVLVGAAILLVIYTHAGFSFGPISSSMTSSPGQRRAGDDVLPIPSSTYVISLPHRTDRYEDMERLRSCLGLRWTYVVAEDSQSPLVDRIISQVRSLRQEELKMKAYPPNTSIELPFQWPSPDTATSTVPFQGSNSDTPLYPVPAASDSTEPLTCATENFTLFPYSPGLPEYKVLSRSRIACWHSHLSVIQRVSTHAPENAALILEDDVDMEADIKERLSVIWNLLPSDWDIVFLGHCWSNESFYPPLGHISPPSPHLHTSFTTKLHLSHAPLCTHAYALSPAGAKRLLRDLTYPRFAYSRAIDHALAWLVQSGRLNSFSVVPSVVVQRKIGESDVMTGKGSGWKDQLIHGVLADEESP</sequence>
<dbReference type="AlphaFoldDB" id="A0A8H6XGV3"/>
<dbReference type="EMBL" id="JACAZI010000019">
    <property type="protein sequence ID" value="KAF7340469.1"/>
    <property type="molecule type" value="Genomic_DNA"/>
</dbReference>
<evidence type="ECO:0000313" key="3">
    <source>
        <dbReference type="Proteomes" id="UP000620124"/>
    </source>
</evidence>
<keyword evidence="3" id="KW-1185">Reference proteome</keyword>
<organism evidence="2 3">
    <name type="scientific">Mycena venus</name>
    <dbReference type="NCBI Taxonomy" id="2733690"/>
    <lineage>
        <taxon>Eukaryota</taxon>
        <taxon>Fungi</taxon>
        <taxon>Dikarya</taxon>
        <taxon>Basidiomycota</taxon>
        <taxon>Agaricomycotina</taxon>
        <taxon>Agaricomycetes</taxon>
        <taxon>Agaricomycetidae</taxon>
        <taxon>Agaricales</taxon>
        <taxon>Marasmiineae</taxon>
        <taxon>Mycenaceae</taxon>
        <taxon>Mycena</taxon>
    </lineage>
</organism>
<evidence type="ECO:0000313" key="2">
    <source>
        <dbReference type="EMBL" id="KAF7340469.1"/>
    </source>
</evidence>
<feature type="domain" description="Glycosyl transferase family 25" evidence="1">
    <location>
        <begin position="182"/>
        <end position="301"/>
    </location>
</feature>
<dbReference type="Proteomes" id="UP000620124">
    <property type="component" value="Unassembled WGS sequence"/>
</dbReference>
<dbReference type="OrthoDB" id="47375at2759"/>
<comment type="caution">
    <text evidence="2">The sequence shown here is derived from an EMBL/GenBank/DDBJ whole genome shotgun (WGS) entry which is preliminary data.</text>
</comment>
<gene>
    <name evidence="2" type="ORF">MVEN_01967200</name>
</gene>
<dbReference type="Pfam" id="PF01755">
    <property type="entry name" value="Glyco_transf_25"/>
    <property type="match status" value="1"/>
</dbReference>
<accession>A0A8H6XGV3</accession>
<evidence type="ECO:0000259" key="1">
    <source>
        <dbReference type="Pfam" id="PF01755"/>
    </source>
</evidence>
<reference evidence="2" key="1">
    <citation type="submission" date="2020-05" db="EMBL/GenBank/DDBJ databases">
        <title>Mycena genomes resolve the evolution of fungal bioluminescence.</title>
        <authorList>
            <person name="Tsai I.J."/>
        </authorList>
    </citation>
    <scope>NUCLEOTIDE SEQUENCE</scope>
    <source>
        <strain evidence="2">CCC161011</strain>
    </source>
</reference>
<protein>
    <recommendedName>
        <fullName evidence="1">Glycosyl transferase family 25 domain-containing protein</fullName>
    </recommendedName>
</protein>
<proteinExistence type="predicted"/>
<dbReference type="InterPro" id="IPR002654">
    <property type="entry name" value="Glyco_trans_25"/>
</dbReference>
<name>A0A8H6XGV3_9AGAR</name>